<dbReference type="InParanoid" id="A0A0V0R5F6"/>
<evidence type="ECO:0000256" key="1">
    <source>
        <dbReference type="SAM" id="MobiDB-lite"/>
    </source>
</evidence>
<dbReference type="Proteomes" id="UP000054937">
    <property type="component" value="Unassembled WGS sequence"/>
</dbReference>
<protein>
    <submittedName>
        <fullName evidence="2">Uncharacterized protein</fullName>
    </submittedName>
</protein>
<dbReference type="AlphaFoldDB" id="A0A0V0R5F6"/>
<sequence length="384" mass="46904">MIQGIQKENNSYQQTQIQHQNQETEFQNQQTQNHSFLFDEYQCKLVFDKESKILKKIQPQNFRENPEFDFLYEEVEQKKEQKNCISQQINDENYNDENENKENLNMIDLNLEVKVPNNQNKKLRIQKLKKKQKKVPFFDRTNITDENQENQQSLDEIKKMKKFQVKQEYVEKQEQQQEQLKNTKIQDLNMNIIQPIFQQNKMILEQNEDSSLQHKKNFDQETQENEDFFQEQFQQLSLMLEEFSYSDRVMDSRQEKNLRIQGEKYLENKLDDIYKESIQDEKQGEFILDMIDKCVQLEVEKQCKIKARKEKIVSKMDRDNIWRENMLRKSLKHFFSAEELEFLWMMLEDQKNDIFNSFKQNKNVLNVHDKKKVLQEFFLSFITE</sequence>
<gene>
    <name evidence="2" type="ORF">PPERSA_02602</name>
</gene>
<proteinExistence type="predicted"/>
<reference evidence="2 3" key="1">
    <citation type="journal article" date="2015" name="Sci. Rep.">
        <title>Genome of the facultative scuticociliatosis pathogen Pseudocohnilembus persalinus provides insight into its virulence through horizontal gene transfer.</title>
        <authorList>
            <person name="Xiong J."/>
            <person name="Wang G."/>
            <person name="Cheng J."/>
            <person name="Tian M."/>
            <person name="Pan X."/>
            <person name="Warren A."/>
            <person name="Jiang C."/>
            <person name="Yuan D."/>
            <person name="Miao W."/>
        </authorList>
    </citation>
    <scope>NUCLEOTIDE SEQUENCE [LARGE SCALE GENOMIC DNA]</scope>
    <source>
        <strain evidence="2">36N120E</strain>
    </source>
</reference>
<name>A0A0V0R5F6_PSEPJ</name>
<feature type="region of interest" description="Disordered" evidence="1">
    <location>
        <begin position="1"/>
        <end position="30"/>
    </location>
</feature>
<evidence type="ECO:0000313" key="3">
    <source>
        <dbReference type="Proteomes" id="UP000054937"/>
    </source>
</evidence>
<feature type="compositionally biased region" description="Low complexity" evidence="1">
    <location>
        <begin position="13"/>
        <end position="30"/>
    </location>
</feature>
<organism evidence="2 3">
    <name type="scientific">Pseudocohnilembus persalinus</name>
    <name type="common">Ciliate</name>
    <dbReference type="NCBI Taxonomy" id="266149"/>
    <lineage>
        <taxon>Eukaryota</taxon>
        <taxon>Sar</taxon>
        <taxon>Alveolata</taxon>
        <taxon>Ciliophora</taxon>
        <taxon>Intramacronucleata</taxon>
        <taxon>Oligohymenophorea</taxon>
        <taxon>Scuticociliatia</taxon>
        <taxon>Philasterida</taxon>
        <taxon>Pseudocohnilembidae</taxon>
        <taxon>Pseudocohnilembus</taxon>
    </lineage>
</organism>
<dbReference type="EMBL" id="LDAU01000044">
    <property type="protein sequence ID" value="KRX09730.1"/>
    <property type="molecule type" value="Genomic_DNA"/>
</dbReference>
<feature type="compositionally biased region" description="Polar residues" evidence="1">
    <location>
        <begin position="1"/>
        <end position="12"/>
    </location>
</feature>
<accession>A0A0V0R5F6</accession>
<keyword evidence="3" id="KW-1185">Reference proteome</keyword>
<comment type="caution">
    <text evidence="2">The sequence shown here is derived from an EMBL/GenBank/DDBJ whole genome shotgun (WGS) entry which is preliminary data.</text>
</comment>
<evidence type="ECO:0000313" key="2">
    <source>
        <dbReference type="EMBL" id="KRX09730.1"/>
    </source>
</evidence>